<accession>A0ABQ5SKN6</accession>
<feature type="compositionally biased region" description="Polar residues" evidence="1">
    <location>
        <begin position="56"/>
        <end position="68"/>
    </location>
</feature>
<evidence type="ECO:0000313" key="2">
    <source>
        <dbReference type="EMBL" id="GLI70028.1"/>
    </source>
</evidence>
<reference evidence="2 3" key="1">
    <citation type="journal article" date="2023" name="IScience">
        <title>Expanded male sex-determining region conserved during the evolution of homothallism in the green alga Volvox.</title>
        <authorList>
            <person name="Yamamoto K."/>
            <person name="Matsuzaki R."/>
            <person name="Mahakham W."/>
            <person name="Heman W."/>
            <person name="Sekimoto H."/>
            <person name="Kawachi M."/>
            <person name="Minakuchi Y."/>
            <person name="Toyoda A."/>
            <person name="Nozaki H."/>
        </authorList>
    </citation>
    <scope>NUCLEOTIDE SEQUENCE [LARGE SCALE GENOMIC DNA]</scope>
    <source>
        <strain evidence="2 3">NIES-4468</strain>
    </source>
</reference>
<dbReference type="Proteomes" id="UP001165090">
    <property type="component" value="Unassembled WGS sequence"/>
</dbReference>
<evidence type="ECO:0000313" key="3">
    <source>
        <dbReference type="Proteomes" id="UP001165090"/>
    </source>
</evidence>
<feature type="compositionally biased region" description="Polar residues" evidence="1">
    <location>
        <begin position="23"/>
        <end position="39"/>
    </location>
</feature>
<name>A0ABQ5SKN6_9CHLO</name>
<comment type="caution">
    <text evidence="2">The sequence shown here is derived from an EMBL/GenBank/DDBJ whole genome shotgun (WGS) entry which is preliminary data.</text>
</comment>
<sequence>MLSWKDEDDSFTKRYQITKAYSLTRPSNSFEAQRTASSRKSVEVPAPPMSRKSSEENSSPTGSLTKANSLLRGSGNAAKGTIGSEGWWHHMDNSQMNEPPTEIKKSAGQVKTTAFVPQYSITGERKSLWADEVPAAAASPPCSACPLLGERSPKASETFANASEAVSAATAAAQAPVSAVNSEAGATIQNAGTTGWWAHMDNSILNKPADTAHLEAGAVLKGERVMGGGFTPQFNVAGGSRYTSIFADESVQRQQQQAAEQGDTKALQQQVAEWGPFGGQQGGPTNIGAIAEEEWSGFATAPKA</sequence>
<organism evidence="2 3">
    <name type="scientific">Volvox africanus</name>
    <dbReference type="NCBI Taxonomy" id="51714"/>
    <lineage>
        <taxon>Eukaryota</taxon>
        <taxon>Viridiplantae</taxon>
        <taxon>Chlorophyta</taxon>
        <taxon>core chlorophytes</taxon>
        <taxon>Chlorophyceae</taxon>
        <taxon>CS clade</taxon>
        <taxon>Chlamydomonadales</taxon>
        <taxon>Volvocaceae</taxon>
        <taxon>Volvox</taxon>
    </lineage>
</organism>
<protein>
    <submittedName>
        <fullName evidence="2">Uncharacterized protein</fullName>
    </submittedName>
</protein>
<keyword evidence="3" id="KW-1185">Reference proteome</keyword>
<dbReference type="EMBL" id="BSDZ01000089">
    <property type="protein sequence ID" value="GLI70028.1"/>
    <property type="molecule type" value="Genomic_DNA"/>
</dbReference>
<feature type="region of interest" description="Disordered" evidence="1">
    <location>
        <begin position="23"/>
        <end position="109"/>
    </location>
</feature>
<evidence type="ECO:0000256" key="1">
    <source>
        <dbReference type="SAM" id="MobiDB-lite"/>
    </source>
</evidence>
<proteinExistence type="predicted"/>
<gene>
    <name evidence="2" type="ORF">VaNZ11_014764</name>
</gene>